<evidence type="ECO:0000313" key="3">
    <source>
        <dbReference type="Proteomes" id="UP000479710"/>
    </source>
</evidence>
<dbReference type="InterPro" id="IPR036047">
    <property type="entry name" value="F-box-like_dom_sf"/>
</dbReference>
<accession>A0A6G1D491</accession>
<evidence type="ECO:0000259" key="1">
    <source>
        <dbReference type="Pfam" id="PF12937"/>
    </source>
</evidence>
<dbReference type="Gene3D" id="1.20.1280.50">
    <property type="match status" value="1"/>
</dbReference>
<gene>
    <name evidence="2" type="ORF">E2562_013315</name>
</gene>
<reference evidence="2 3" key="1">
    <citation type="submission" date="2019-11" db="EMBL/GenBank/DDBJ databases">
        <title>Whole genome sequence of Oryza granulata.</title>
        <authorList>
            <person name="Li W."/>
        </authorList>
    </citation>
    <scope>NUCLEOTIDE SEQUENCE [LARGE SCALE GENOMIC DNA]</scope>
    <source>
        <strain evidence="3">cv. Menghai</strain>
        <tissue evidence="2">Leaf</tissue>
    </source>
</reference>
<feature type="domain" description="F-box" evidence="1">
    <location>
        <begin position="134"/>
        <end position="170"/>
    </location>
</feature>
<dbReference type="SUPFAM" id="SSF81383">
    <property type="entry name" value="F-box domain"/>
    <property type="match status" value="1"/>
</dbReference>
<dbReference type="OrthoDB" id="687506at2759"/>
<dbReference type="Proteomes" id="UP000479710">
    <property type="component" value="Unassembled WGS sequence"/>
</dbReference>
<dbReference type="PANTHER" id="PTHR32133">
    <property type="entry name" value="OS07G0120400 PROTEIN"/>
    <property type="match status" value="1"/>
</dbReference>
<protein>
    <recommendedName>
        <fullName evidence="1">F-box domain-containing protein</fullName>
    </recommendedName>
</protein>
<organism evidence="2 3">
    <name type="scientific">Oryza meyeriana var. granulata</name>
    <dbReference type="NCBI Taxonomy" id="110450"/>
    <lineage>
        <taxon>Eukaryota</taxon>
        <taxon>Viridiplantae</taxon>
        <taxon>Streptophyta</taxon>
        <taxon>Embryophyta</taxon>
        <taxon>Tracheophyta</taxon>
        <taxon>Spermatophyta</taxon>
        <taxon>Magnoliopsida</taxon>
        <taxon>Liliopsida</taxon>
        <taxon>Poales</taxon>
        <taxon>Poaceae</taxon>
        <taxon>BOP clade</taxon>
        <taxon>Oryzoideae</taxon>
        <taxon>Oryzeae</taxon>
        <taxon>Oryzinae</taxon>
        <taxon>Oryza</taxon>
        <taxon>Oryza meyeriana</taxon>
    </lineage>
</organism>
<dbReference type="InterPro" id="IPR001810">
    <property type="entry name" value="F-box_dom"/>
</dbReference>
<evidence type="ECO:0000313" key="2">
    <source>
        <dbReference type="EMBL" id="KAF0906934.1"/>
    </source>
</evidence>
<dbReference type="Pfam" id="PF12937">
    <property type="entry name" value="F-box-like"/>
    <property type="match status" value="1"/>
</dbReference>
<sequence>MSSVIRDLVGEDGESAMEEHRGCRWLVPHYRTIVVLAGIGDEISLGRSSRLQTVEAHEVDAVATLLVPGLRFHDAAHQQAGVGGCAPVDARGSSVRRHAGDPVVGTQIQLLGPPPRRRHRATSLAAPVTLPDDNDLLTEILLRLPPRPSSLPRAPLVCRRWHRLISDPAFHCRFRACHRNPPIVGVFAGDVGNPFFRSVLDPLDHIPMERFWMRLAEDKGGHVLGRWRLFGCRHGRVLLFNRKQNEIVLWDPDTGDHRRVAVPPEIDGEEKMMWNGALLCAAAADDSHVHGGFSSCPFKIVLVGVTSNNTQMFACAYSSEIGESPSYSVGAREDTTEEEERRKEKAISIFSTLRQRCLRKTYNGMI</sequence>
<dbReference type="PANTHER" id="PTHR32133:SF134">
    <property type="entry name" value="OS05G0320100 PROTEIN"/>
    <property type="match status" value="1"/>
</dbReference>
<dbReference type="AlphaFoldDB" id="A0A6G1D491"/>
<name>A0A6G1D491_9ORYZ</name>
<dbReference type="EMBL" id="SPHZ02000007">
    <property type="protein sequence ID" value="KAF0906934.1"/>
    <property type="molecule type" value="Genomic_DNA"/>
</dbReference>
<proteinExistence type="predicted"/>
<keyword evidence="3" id="KW-1185">Reference proteome</keyword>
<comment type="caution">
    <text evidence="2">The sequence shown here is derived from an EMBL/GenBank/DDBJ whole genome shotgun (WGS) entry which is preliminary data.</text>
</comment>